<sequence length="55" mass="6090">MTGDLTNIILQVIERAPQWMRRDLDSKDSVMRVQAEESLAAMIADALEKQGSAAD</sequence>
<evidence type="ECO:0000313" key="1">
    <source>
        <dbReference type="EMBL" id="EZP83115.1"/>
    </source>
</evidence>
<reference evidence="1 2" key="1">
    <citation type="submission" date="2014-03" db="EMBL/GenBank/DDBJ databases">
        <title>Whole genome sequence of Novosphingobium resinovorum KF1.</title>
        <authorList>
            <person name="Gan H.M."/>
            <person name="Gan H.Y."/>
            <person name="Chew T.H."/>
            <person name="Savka M.A."/>
        </authorList>
    </citation>
    <scope>NUCLEOTIDE SEQUENCE [LARGE SCALE GENOMIC DNA]</scope>
    <source>
        <strain evidence="1 2">KF1</strain>
    </source>
</reference>
<evidence type="ECO:0000313" key="2">
    <source>
        <dbReference type="Proteomes" id="UP000024329"/>
    </source>
</evidence>
<dbReference type="EMBL" id="JFYZ01000003">
    <property type="protein sequence ID" value="EZP83115.1"/>
    <property type="molecule type" value="Genomic_DNA"/>
</dbReference>
<organism evidence="1 2">
    <name type="scientific">Novosphingobium resinovorum</name>
    <dbReference type="NCBI Taxonomy" id="158500"/>
    <lineage>
        <taxon>Bacteria</taxon>
        <taxon>Pseudomonadati</taxon>
        <taxon>Pseudomonadota</taxon>
        <taxon>Alphaproteobacteria</taxon>
        <taxon>Sphingomonadales</taxon>
        <taxon>Sphingomonadaceae</taxon>
        <taxon>Novosphingobium</taxon>
    </lineage>
</organism>
<protein>
    <submittedName>
        <fullName evidence="1">Uncharacterized protein</fullName>
    </submittedName>
</protein>
<gene>
    <name evidence="1" type="ORF">BV97_01218</name>
</gene>
<dbReference type="RefSeq" id="WP_169799489.1">
    <property type="nucleotide sequence ID" value="NZ_JFYZ01000003.1"/>
</dbReference>
<dbReference type="Proteomes" id="UP000024329">
    <property type="component" value="Unassembled WGS sequence"/>
</dbReference>
<dbReference type="InterPro" id="IPR046662">
    <property type="entry name" value="DUF6771"/>
</dbReference>
<dbReference type="eggNOG" id="ENOG5032GS2">
    <property type="taxonomic scope" value="Bacteria"/>
</dbReference>
<dbReference type="Pfam" id="PF20561">
    <property type="entry name" value="DUF6771"/>
    <property type="match status" value="1"/>
</dbReference>
<dbReference type="AlphaFoldDB" id="A0A031K1K6"/>
<dbReference type="PATRIC" id="fig|158500.4.peg.1251"/>
<proteinExistence type="predicted"/>
<name>A0A031K1K6_9SPHN</name>
<accession>A0A031K1K6</accession>
<comment type="caution">
    <text evidence="1">The sequence shown here is derived from an EMBL/GenBank/DDBJ whole genome shotgun (WGS) entry which is preliminary data.</text>
</comment>